<dbReference type="Pfam" id="PF01300">
    <property type="entry name" value="Sua5_yciO_yrdC"/>
    <property type="match status" value="1"/>
</dbReference>
<keyword evidence="6" id="KW-0819">tRNA processing</keyword>
<name>A0A2W2HZ85_9ACTN</name>
<dbReference type="PANTHER" id="PTHR17490">
    <property type="entry name" value="SUA5"/>
    <property type="match status" value="1"/>
</dbReference>
<evidence type="ECO:0000256" key="6">
    <source>
        <dbReference type="ARBA" id="ARBA00022694"/>
    </source>
</evidence>
<keyword evidence="9" id="KW-0067">ATP-binding</keyword>
<evidence type="ECO:0000256" key="7">
    <source>
        <dbReference type="ARBA" id="ARBA00022695"/>
    </source>
</evidence>
<dbReference type="InterPro" id="IPR006070">
    <property type="entry name" value="Sua5-like_dom"/>
</dbReference>
<keyword evidence="5" id="KW-0808">Transferase</keyword>
<dbReference type="GO" id="GO:0003725">
    <property type="term" value="F:double-stranded RNA binding"/>
    <property type="evidence" value="ECO:0007669"/>
    <property type="project" value="InterPro"/>
</dbReference>
<proteinExistence type="inferred from homology"/>
<comment type="catalytic activity">
    <reaction evidence="11">
        <text>L-threonine + hydrogencarbonate + ATP = L-threonylcarbamoyladenylate + diphosphate + H2O</text>
        <dbReference type="Rhea" id="RHEA:36407"/>
        <dbReference type="ChEBI" id="CHEBI:15377"/>
        <dbReference type="ChEBI" id="CHEBI:17544"/>
        <dbReference type="ChEBI" id="CHEBI:30616"/>
        <dbReference type="ChEBI" id="CHEBI:33019"/>
        <dbReference type="ChEBI" id="CHEBI:57926"/>
        <dbReference type="ChEBI" id="CHEBI:73682"/>
        <dbReference type="EC" id="2.7.7.87"/>
    </reaction>
</comment>
<comment type="subcellular location">
    <subcellularLocation>
        <location evidence="1">Cytoplasm</location>
    </subcellularLocation>
</comment>
<dbReference type="GO" id="GO:0006450">
    <property type="term" value="P:regulation of translational fidelity"/>
    <property type="evidence" value="ECO:0007669"/>
    <property type="project" value="TreeGrafter"/>
</dbReference>
<accession>A0A2W2HZ85</accession>
<evidence type="ECO:0000313" key="13">
    <source>
        <dbReference type="EMBL" id="PZG55990.1"/>
    </source>
</evidence>
<dbReference type="Proteomes" id="UP000248544">
    <property type="component" value="Unassembled WGS sequence"/>
</dbReference>
<keyword evidence="14" id="KW-1185">Reference proteome</keyword>
<dbReference type="GO" id="GO:0005524">
    <property type="term" value="F:ATP binding"/>
    <property type="evidence" value="ECO:0007669"/>
    <property type="project" value="UniProtKB-KW"/>
</dbReference>
<evidence type="ECO:0000259" key="12">
    <source>
        <dbReference type="Pfam" id="PF01300"/>
    </source>
</evidence>
<dbReference type="EMBL" id="POUA01000009">
    <property type="protein sequence ID" value="PZG55990.1"/>
    <property type="molecule type" value="Genomic_DNA"/>
</dbReference>
<feature type="non-terminal residue" evidence="13">
    <location>
        <position position="49"/>
    </location>
</feature>
<evidence type="ECO:0000313" key="14">
    <source>
        <dbReference type="Proteomes" id="UP000248544"/>
    </source>
</evidence>
<dbReference type="EC" id="2.7.7.87" evidence="3"/>
<evidence type="ECO:0000256" key="3">
    <source>
        <dbReference type="ARBA" id="ARBA00012584"/>
    </source>
</evidence>
<dbReference type="SUPFAM" id="SSF55821">
    <property type="entry name" value="YrdC/RibB"/>
    <property type="match status" value="1"/>
</dbReference>
<evidence type="ECO:0000256" key="2">
    <source>
        <dbReference type="ARBA" id="ARBA00007663"/>
    </source>
</evidence>
<keyword evidence="7" id="KW-0548">Nucleotidyltransferase</keyword>
<comment type="similarity">
    <text evidence="2">Belongs to the SUA5 family.</text>
</comment>
<dbReference type="GO" id="GO:0000049">
    <property type="term" value="F:tRNA binding"/>
    <property type="evidence" value="ECO:0007669"/>
    <property type="project" value="TreeGrafter"/>
</dbReference>
<evidence type="ECO:0000256" key="5">
    <source>
        <dbReference type="ARBA" id="ARBA00022679"/>
    </source>
</evidence>
<evidence type="ECO:0000256" key="9">
    <source>
        <dbReference type="ARBA" id="ARBA00022840"/>
    </source>
</evidence>
<keyword evidence="8" id="KW-0547">Nucleotide-binding</keyword>
<dbReference type="InterPro" id="IPR050156">
    <property type="entry name" value="TC-AMP_synthase_SUA5"/>
</dbReference>
<dbReference type="InterPro" id="IPR017945">
    <property type="entry name" value="DHBP_synth_RibB-like_a/b_dom"/>
</dbReference>
<reference evidence="13 14" key="1">
    <citation type="submission" date="2018-01" db="EMBL/GenBank/DDBJ databases">
        <title>Draft genome sequence of Sphaerisporangium sp. 7K107.</title>
        <authorList>
            <person name="Sahin N."/>
            <person name="Saygin H."/>
            <person name="Ay H."/>
        </authorList>
    </citation>
    <scope>NUCLEOTIDE SEQUENCE [LARGE SCALE GENOMIC DNA]</scope>
    <source>
        <strain evidence="13 14">7K107</strain>
    </source>
</reference>
<evidence type="ECO:0000256" key="10">
    <source>
        <dbReference type="ARBA" id="ARBA00029774"/>
    </source>
</evidence>
<dbReference type="AlphaFoldDB" id="A0A2W2HZ85"/>
<organism evidence="13 14">
    <name type="scientific">Spongiactinospora gelatinilytica</name>
    <dbReference type="NCBI Taxonomy" id="2666298"/>
    <lineage>
        <taxon>Bacteria</taxon>
        <taxon>Bacillati</taxon>
        <taxon>Actinomycetota</taxon>
        <taxon>Actinomycetes</taxon>
        <taxon>Streptosporangiales</taxon>
        <taxon>Streptosporangiaceae</taxon>
        <taxon>Spongiactinospora</taxon>
    </lineage>
</organism>
<evidence type="ECO:0000256" key="1">
    <source>
        <dbReference type="ARBA" id="ARBA00004496"/>
    </source>
</evidence>
<gene>
    <name evidence="13" type="ORF">C1I98_02075</name>
</gene>
<feature type="domain" description="YrdC-like" evidence="12">
    <location>
        <begin position="14"/>
        <end position="49"/>
    </location>
</feature>
<dbReference type="PANTHER" id="PTHR17490:SF16">
    <property type="entry name" value="THREONYLCARBAMOYL-AMP SYNTHASE"/>
    <property type="match status" value="1"/>
</dbReference>
<evidence type="ECO:0000256" key="4">
    <source>
        <dbReference type="ARBA" id="ARBA00022490"/>
    </source>
</evidence>
<dbReference type="GO" id="GO:0005737">
    <property type="term" value="C:cytoplasm"/>
    <property type="evidence" value="ECO:0007669"/>
    <property type="project" value="UniProtKB-SubCell"/>
</dbReference>
<keyword evidence="4" id="KW-0963">Cytoplasm</keyword>
<dbReference type="GO" id="GO:0061710">
    <property type="term" value="F:L-threonylcarbamoyladenylate synthase"/>
    <property type="evidence" value="ECO:0007669"/>
    <property type="project" value="UniProtKB-EC"/>
</dbReference>
<sequence length="49" mass="4992">MTATTNDIDKAAGVLHAGGLVAFPTETVYGLGADAEDPTAVTRIFKVKG</sequence>
<comment type="caution">
    <text evidence="13">The sequence shown here is derived from an EMBL/GenBank/DDBJ whole genome shotgun (WGS) entry which is preliminary data.</text>
</comment>
<evidence type="ECO:0000256" key="8">
    <source>
        <dbReference type="ARBA" id="ARBA00022741"/>
    </source>
</evidence>
<protein>
    <recommendedName>
        <fullName evidence="10">L-threonylcarbamoyladenylate synthase</fullName>
        <ecNumber evidence="3">2.7.7.87</ecNumber>
    </recommendedName>
    <alternativeName>
        <fullName evidence="10">L-threonylcarbamoyladenylate synthase</fullName>
    </alternativeName>
</protein>
<evidence type="ECO:0000256" key="11">
    <source>
        <dbReference type="ARBA" id="ARBA00048366"/>
    </source>
</evidence>
<dbReference type="Gene3D" id="3.90.870.10">
    <property type="entry name" value="DHBP synthase"/>
    <property type="match status" value="1"/>
</dbReference>
<dbReference type="GO" id="GO:0008033">
    <property type="term" value="P:tRNA processing"/>
    <property type="evidence" value="ECO:0007669"/>
    <property type="project" value="UniProtKB-KW"/>
</dbReference>